<dbReference type="PANTHER" id="PTHR13778:SF47">
    <property type="entry name" value="LIPOPOLYSACCHARIDE 1,3-GALACTOSYLTRANSFERASE"/>
    <property type="match status" value="1"/>
</dbReference>
<name>K2GXV2_9BACT</name>
<dbReference type="InterPro" id="IPR002495">
    <property type="entry name" value="Glyco_trans_8"/>
</dbReference>
<comment type="caution">
    <text evidence="4">The sequence shown here is derived from an EMBL/GenBank/DDBJ whole genome shotgun (WGS) entry which is preliminary data.</text>
</comment>
<dbReference type="SUPFAM" id="SSF53448">
    <property type="entry name" value="Nucleotide-diphospho-sugar transferases"/>
    <property type="match status" value="1"/>
</dbReference>
<dbReference type="InterPro" id="IPR050748">
    <property type="entry name" value="Glycosyltrans_8_dom-fam"/>
</dbReference>
<dbReference type="Gene3D" id="3.90.550.10">
    <property type="entry name" value="Spore Coat Polysaccharide Biosynthesis Protein SpsA, Chain A"/>
    <property type="match status" value="1"/>
</dbReference>
<organism evidence="4">
    <name type="scientific">uncultured bacterium</name>
    <name type="common">gcode 4</name>
    <dbReference type="NCBI Taxonomy" id="1234023"/>
    <lineage>
        <taxon>Bacteria</taxon>
        <taxon>environmental samples</taxon>
    </lineage>
</organism>
<reference evidence="4" key="1">
    <citation type="journal article" date="2012" name="Science">
        <title>Fermentation, hydrogen, and sulfur metabolism in multiple uncultivated bacterial phyla.</title>
        <authorList>
            <person name="Wrighton K.C."/>
            <person name="Thomas B.C."/>
            <person name="Sharon I."/>
            <person name="Miller C.S."/>
            <person name="Castelle C.J."/>
            <person name="VerBerkmoes N.C."/>
            <person name="Wilkins M.J."/>
            <person name="Hettich R.L."/>
            <person name="Lipton M.S."/>
            <person name="Williams K.H."/>
            <person name="Long P.E."/>
            <person name="Banfield J.F."/>
        </authorList>
    </citation>
    <scope>NUCLEOTIDE SEQUENCE [LARGE SCALE GENOMIC DNA]</scope>
</reference>
<keyword evidence="2" id="KW-0808">Transferase</keyword>
<gene>
    <name evidence="4" type="ORF">ACD_3C00083G0024</name>
</gene>
<dbReference type="InterPro" id="IPR029044">
    <property type="entry name" value="Nucleotide-diphossugar_trans"/>
</dbReference>
<keyword evidence="1" id="KW-0328">Glycosyltransferase</keyword>
<dbReference type="EMBL" id="AMFJ01000357">
    <property type="protein sequence ID" value="EKE28285.1"/>
    <property type="molecule type" value="Genomic_DNA"/>
</dbReference>
<dbReference type="AlphaFoldDB" id="K2GXV2"/>
<sequence>MDFLICFNEWFYKYWLTLIYSVIKNNKNVKCNFHIITDSLSENAKKNIKRLENASTWIFIHEFDISEFENLKTCVHLNKYVYLRLMLDKIPNINKLSKIIYLDSDMLCIKPIEDLKDISLGDCIVWAMWSKPDENIERKTTLNTSNYFNSWFMIIDVNKWIDFWVSEKTLSFIEKNPKLLQFLDQDGLNVVLDKKVHFLDVKYNYPYHNLKNMSYSDICVIHYAWNIKPWNCYYYLRWWVVYTYYYSLANKSPFALLKILSQSISFVIMKSDLLQYAVRHVFLFLKARKKQS</sequence>
<dbReference type="GO" id="GO:0046872">
    <property type="term" value="F:metal ion binding"/>
    <property type="evidence" value="ECO:0007669"/>
    <property type="project" value="UniProtKB-KW"/>
</dbReference>
<evidence type="ECO:0000256" key="1">
    <source>
        <dbReference type="ARBA" id="ARBA00022676"/>
    </source>
</evidence>
<dbReference type="GO" id="GO:0016757">
    <property type="term" value="F:glycosyltransferase activity"/>
    <property type="evidence" value="ECO:0007669"/>
    <property type="project" value="UniProtKB-KW"/>
</dbReference>
<keyword evidence="3" id="KW-0479">Metal-binding</keyword>
<dbReference type="PANTHER" id="PTHR13778">
    <property type="entry name" value="GLYCOSYLTRANSFERASE 8 DOMAIN-CONTAINING PROTEIN"/>
    <property type="match status" value="1"/>
</dbReference>
<evidence type="ECO:0008006" key="5">
    <source>
        <dbReference type="Google" id="ProtNLM"/>
    </source>
</evidence>
<evidence type="ECO:0000256" key="3">
    <source>
        <dbReference type="ARBA" id="ARBA00022723"/>
    </source>
</evidence>
<evidence type="ECO:0000313" key="4">
    <source>
        <dbReference type="EMBL" id="EKE28285.1"/>
    </source>
</evidence>
<protein>
    <recommendedName>
        <fullName evidence="5">Glycosyl transferase family 8</fullName>
    </recommendedName>
</protein>
<accession>K2GXV2</accession>
<proteinExistence type="predicted"/>
<evidence type="ECO:0000256" key="2">
    <source>
        <dbReference type="ARBA" id="ARBA00022679"/>
    </source>
</evidence>
<dbReference type="Pfam" id="PF01501">
    <property type="entry name" value="Glyco_transf_8"/>
    <property type="match status" value="1"/>
</dbReference>